<comment type="function">
    <text evidence="14">Carrier of the growing fatty acid chain in fatty acid biosynthesis.</text>
</comment>
<dbReference type="Proteomes" id="UP001212411">
    <property type="component" value="Chromosome 3"/>
</dbReference>
<evidence type="ECO:0000259" key="15">
    <source>
        <dbReference type="PROSITE" id="PS50075"/>
    </source>
</evidence>
<evidence type="ECO:0000256" key="6">
    <source>
        <dbReference type="ARBA" id="ARBA00022516"/>
    </source>
</evidence>
<dbReference type="Pfam" id="PF00550">
    <property type="entry name" value="PP-binding"/>
    <property type="match status" value="1"/>
</dbReference>
<dbReference type="GO" id="GO:0000035">
    <property type="term" value="F:acyl binding"/>
    <property type="evidence" value="ECO:0007669"/>
    <property type="project" value="TreeGrafter"/>
</dbReference>
<comment type="similarity">
    <text evidence="3">Belongs to the acyl carrier protein (ACP) family.</text>
</comment>
<dbReference type="KEGG" id="som:SOMG_04585"/>
<evidence type="ECO:0000256" key="7">
    <source>
        <dbReference type="ARBA" id="ARBA00022553"/>
    </source>
</evidence>
<sequence>MFSRLAASFRPLAVASRPMTNLRPLRFYSVARPDAEQRILKVVSSFDKIQDPKKVTPTASFSNDLGLDSLDAVEVVMAIEEEFSIQIPDKDADEITSVTDAVNYISKAADAK</sequence>
<evidence type="ECO:0000313" key="17">
    <source>
        <dbReference type="Proteomes" id="UP001212411"/>
    </source>
</evidence>
<comment type="pathway">
    <text evidence="2">Lipid metabolism; fatty acid biosynthesis.</text>
</comment>
<evidence type="ECO:0000256" key="14">
    <source>
        <dbReference type="RuleBase" id="RU000722"/>
    </source>
</evidence>
<keyword evidence="17" id="KW-1185">Reference proteome</keyword>
<dbReference type="FunFam" id="1.10.1200.10:FF:000003">
    <property type="entry name" value="Acyl carrier protein"/>
    <property type="match status" value="1"/>
</dbReference>
<dbReference type="InterPro" id="IPR009081">
    <property type="entry name" value="PP-bd_ACP"/>
</dbReference>
<dbReference type="GO" id="GO:0099128">
    <property type="term" value="C:mitochondrial [2Fe-2S] assembly complex"/>
    <property type="evidence" value="ECO:0007669"/>
    <property type="project" value="UniProtKB-ARBA"/>
</dbReference>
<keyword evidence="12" id="KW-0496">Mitochondrion</keyword>
<dbReference type="SUPFAM" id="SSF47336">
    <property type="entry name" value="ACP-like"/>
    <property type="match status" value="1"/>
</dbReference>
<keyword evidence="6 14" id="KW-0444">Lipid biosynthesis</keyword>
<keyword evidence="4" id="KW-0813">Transport</keyword>
<evidence type="ECO:0000256" key="12">
    <source>
        <dbReference type="ARBA" id="ARBA00023128"/>
    </source>
</evidence>
<evidence type="ECO:0000256" key="10">
    <source>
        <dbReference type="ARBA" id="ARBA00022982"/>
    </source>
</evidence>
<evidence type="ECO:0000256" key="9">
    <source>
        <dbReference type="ARBA" id="ARBA00022946"/>
    </source>
</evidence>
<dbReference type="InterPro" id="IPR003231">
    <property type="entry name" value="ACP"/>
</dbReference>
<dbReference type="PROSITE" id="PS50075">
    <property type="entry name" value="CARRIER"/>
    <property type="match status" value="1"/>
</dbReference>
<dbReference type="AlphaFoldDB" id="A0AAE9WI69"/>
<evidence type="ECO:0000256" key="1">
    <source>
        <dbReference type="ARBA" id="ARBA00004173"/>
    </source>
</evidence>
<dbReference type="NCBIfam" id="NF002148">
    <property type="entry name" value="PRK00982.1-2"/>
    <property type="match status" value="1"/>
</dbReference>
<evidence type="ECO:0000313" key="16">
    <source>
        <dbReference type="EMBL" id="WBW75297.1"/>
    </source>
</evidence>
<evidence type="ECO:0000256" key="3">
    <source>
        <dbReference type="ARBA" id="ARBA00010930"/>
    </source>
</evidence>
<dbReference type="PROSITE" id="PS00012">
    <property type="entry name" value="PHOSPHOPANTETHEINE"/>
    <property type="match status" value="1"/>
</dbReference>
<keyword evidence="10" id="KW-0249">Electron transport</keyword>
<dbReference type="GeneID" id="80878056"/>
<name>A0AAE9WI69_9SCHI</name>
<keyword evidence="5 14" id="KW-0596">Phosphopantetheine</keyword>
<gene>
    <name evidence="16" type="ORF">SOMG_04585</name>
</gene>
<evidence type="ECO:0000256" key="5">
    <source>
        <dbReference type="ARBA" id="ARBA00022450"/>
    </source>
</evidence>
<keyword evidence="13 14" id="KW-0275">Fatty acid biosynthesis</keyword>
<dbReference type="Gene3D" id="1.10.1200.10">
    <property type="entry name" value="ACP-like"/>
    <property type="match status" value="1"/>
</dbReference>
<keyword evidence="8" id="KW-0276">Fatty acid metabolism</keyword>
<keyword evidence="11" id="KW-0443">Lipid metabolism</keyword>
<feature type="domain" description="Carrier" evidence="15">
    <location>
        <begin position="33"/>
        <end position="109"/>
    </location>
</feature>
<reference evidence="16 17" key="1">
    <citation type="journal article" date="2023" name="G3 (Bethesda)">
        <title>A high-quality reference genome for the fission yeast Schizosaccharomyces osmophilus.</title>
        <authorList>
            <person name="Jia G.S."/>
            <person name="Zhang W.C."/>
            <person name="Liang Y."/>
            <person name="Liu X.H."/>
            <person name="Rhind N."/>
            <person name="Pidoux A."/>
            <person name="Brysch-Herzberg M."/>
            <person name="Du L.L."/>
        </authorList>
    </citation>
    <scope>NUCLEOTIDE SEQUENCE [LARGE SCALE GENOMIC DNA]</scope>
    <source>
        <strain evidence="16 17">CBS 15793</strain>
    </source>
</reference>
<dbReference type="RefSeq" id="XP_056039540.1">
    <property type="nucleotide sequence ID" value="XM_056183367.1"/>
</dbReference>
<dbReference type="PANTHER" id="PTHR20863:SF28">
    <property type="entry name" value="ACYL CARRIER PROTEIN, MITOCHONDRIAL"/>
    <property type="match status" value="1"/>
</dbReference>
<dbReference type="PANTHER" id="PTHR20863">
    <property type="entry name" value="ACYL CARRIER PROTEIN"/>
    <property type="match status" value="1"/>
</dbReference>
<keyword evidence="7" id="KW-0597">Phosphoprotein</keyword>
<organism evidence="16 17">
    <name type="scientific">Schizosaccharomyces osmophilus</name>
    <dbReference type="NCBI Taxonomy" id="2545709"/>
    <lineage>
        <taxon>Eukaryota</taxon>
        <taxon>Fungi</taxon>
        <taxon>Dikarya</taxon>
        <taxon>Ascomycota</taxon>
        <taxon>Taphrinomycotina</taxon>
        <taxon>Schizosaccharomycetes</taxon>
        <taxon>Schizosaccharomycetales</taxon>
        <taxon>Schizosaccharomycetaceae</taxon>
        <taxon>Schizosaccharomyces</taxon>
    </lineage>
</organism>
<keyword evidence="9" id="KW-0809">Transit peptide</keyword>
<comment type="subcellular location">
    <subcellularLocation>
        <location evidence="1">Mitochondrion</location>
    </subcellularLocation>
</comment>
<evidence type="ECO:0000256" key="11">
    <source>
        <dbReference type="ARBA" id="ARBA00023098"/>
    </source>
</evidence>
<dbReference type="NCBIfam" id="TIGR00517">
    <property type="entry name" value="acyl_carrier"/>
    <property type="match status" value="1"/>
</dbReference>
<dbReference type="EMBL" id="CP115613">
    <property type="protein sequence ID" value="WBW75297.1"/>
    <property type="molecule type" value="Genomic_DNA"/>
</dbReference>
<evidence type="ECO:0000256" key="8">
    <source>
        <dbReference type="ARBA" id="ARBA00022832"/>
    </source>
</evidence>
<proteinExistence type="inferred from homology"/>
<dbReference type="HAMAP" id="MF_01217">
    <property type="entry name" value="Acyl_carrier"/>
    <property type="match status" value="1"/>
</dbReference>
<evidence type="ECO:0000256" key="4">
    <source>
        <dbReference type="ARBA" id="ARBA00022448"/>
    </source>
</evidence>
<accession>A0AAE9WI69</accession>
<evidence type="ECO:0000256" key="2">
    <source>
        <dbReference type="ARBA" id="ARBA00005194"/>
    </source>
</evidence>
<protein>
    <recommendedName>
        <fullName evidence="14">Acyl carrier protein</fullName>
    </recommendedName>
</protein>
<evidence type="ECO:0000256" key="13">
    <source>
        <dbReference type="ARBA" id="ARBA00023160"/>
    </source>
</evidence>
<dbReference type="GO" id="GO:0000036">
    <property type="term" value="F:acyl carrier activity"/>
    <property type="evidence" value="ECO:0007669"/>
    <property type="project" value="TreeGrafter"/>
</dbReference>
<dbReference type="InterPro" id="IPR006162">
    <property type="entry name" value="Ppantetheine_attach_site"/>
</dbReference>
<dbReference type="InterPro" id="IPR036736">
    <property type="entry name" value="ACP-like_sf"/>
</dbReference>